<gene>
    <name evidence="2" type="ORF">LEMA_uP020480.1</name>
</gene>
<name>E5AB77_LEPMJ</name>
<dbReference type="VEuPathDB" id="FungiDB:LEMA_uP020480.1"/>
<proteinExistence type="predicted"/>
<dbReference type="Proteomes" id="UP000002668">
    <property type="component" value="Genome"/>
</dbReference>
<protein>
    <submittedName>
        <fullName evidence="2">Uncharacterized protein</fullName>
    </submittedName>
</protein>
<evidence type="ECO:0000313" key="3">
    <source>
        <dbReference type="Proteomes" id="UP000002668"/>
    </source>
</evidence>
<accession>E5AB77</accession>
<dbReference type="HOGENOM" id="CLU_3125382_0_0_1"/>
<evidence type="ECO:0000313" key="2">
    <source>
        <dbReference type="EMBL" id="CBY00918.1"/>
    </source>
</evidence>
<organism evidence="3">
    <name type="scientific">Leptosphaeria maculans (strain JN3 / isolate v23.1.3 / race Av1-4-5-6-7-8)</name>
    <name type="common">Blackleg fungus</name>
    <name type="synonym">Phoma lingam</name>
    <dbReference type="NCBI Taxonomy" id="985895"/>
    <lineage>
        <taxon>Eukaryota</taxon>
        <taxon>Fungi</taxon>
        <taxon>Dikarya</taxon>
        <taxon>Ascomycota</taxon>
        <taxon>Pezizomycotina</taxon>
        <taxon>Dothideomycetes</taxon>
        <taxon>Pleosporomycetidae</taxon>
        <taxon>Pleosporales</taxon>
        <taxon>Pleosporineae</taxon>
        <taxon>Leptosphaeriaceae</taxon>
        <taxon>Plenodomus</taxon>
        <taxon>Plenodomus lingam/Leptosphaeria maculans species complex</taxon>
    </lineage>
</organism>
<dbReference type="AlphaFoldDB" id="E5AB77"/>
<sequence>MARNPPFDTAKLSHRTPCKVTSRHTQRHHGTGTAANAKRTRDALNSVPHK</sequence>
<keyword evidence="3" id="KW-1185">Reference proteome</keyword>
<evidence type="ECO:0000256" key="1">
    <source>
        <dbReference type="SAM" id="MobiDB-lite"/>
    </source>
</evidence>
<dbReference type="EMBL" id="FP929138">
    <property type="protein sequence ID" value="CBY00918.1"/>
    <property type="molecule type" value="Genomic_DNA"/>
</dbReference>
<reference evidence="3" key="1">
    <citation type="journal article" date="2011" name="Nat. Commun.">
        <title>Effector diversification within compartments of the Leptosphaeria maculans genome affected by Repeat-Induced Point mutations.</title>
        <authorList>
            <person name="Rouxel T."/>
            <person name="Grandaubert J."/>
            <person name="Hane J.K."/>
            <person name="Hoede C."/>
            <person name="van de Wouw A.P."/>
            <person name="Couloux A."/>
            <person name="Dominguez V."/>
            <person name="Anthouard V."/>
            <person name="Bally P."/>
            <person name="Bourras S."/>
            <person name="Cozijnsen A.J."/>
            <person name="Ciuffetti L.M."/>
            <person name="Degrave A."/>
            <person name="Dilmaghani A."/>
            <person name="Duret L."/>
            <person name="Fudal I."/>
            <person name="Goodwin S.B."/>
            <person name="Gout L."/>
            <person name="Glaser N."/>
            <person name="Linglin J."/>
            <person name="Kema G.H.J."/>
            <person name="Lapalu N."/>
            <person name="Lawrence C.B."/>
            <person name="May K."/>
            <person name="Meyer M."/>
            <person name="Ollivier B."/>
            <person name="Poulain J."/>
            <person name="Schoch C.L."/>
            <person name="Simon A."/>
            <person name="Spatafora J.W."/>
            <person name="Stachowiak A."/>
            <person name="Turgeon B.G."/>
            <person name="Tyler B.M."/>
            <person name="Vincent D."/>
            <person name="Weissenbach J."/>
            <person name="Amselem J."/>
            <person name="Quesneville H."/>
            <person name="Oliver R.P."/>
            <person name="Wincker P."/>
            <person name="Balesdent M.-H."/>
            <person name="Howlett B.J."/>
        </authorList>
    </citation>
    <scope>NUCLEOTIDE SEQUENCE [LARGE SCALE GENOMIC DNA]</scope>
    <source>
        <strain evidence="3">JN3 / isolate v23.1.3 / race Av1-4-5-6-7-8</strain>
    </source>
</reference>
<feature type="region of interest" description="Disordered" evidence="1">
    <location>
        <begin position="1"/>
        <end position="50"/>
    </location>
</feature>
<dbReference type="InParanoid" id="E5AB77"/>
<feature type="compositionally biased region" description="Basic residues" evidence="1">
    <location>
        <begin position="12"/>
        <end position="30"/>
    </location>
</feature>